<accession>A0A2R5GSC2</accession>
<dbReference type="AlphaFoldDB" id="A0A2R5GSC2"/>
<proteinExistence type="predicted"/>
<dbReference type="InParanoid" id="A0A2R5GSC2"/>
<reference evidence="2 3" key="1">
    <citation type="submission" date="2017-12" db="EMBL/GenBank/DDBJ databases">
        <title>Sequencing, de novo assembly and annotation of complete genome of a new Thraustochytrid species, strain FCC1311.</title>
        <authorList>
            <person name="Sedici K."/>
            <person name="Godart F."/>
            <person name="Aiese Cigliano R."/>
            <person name="Sanseverino W."/>
            <person name="Barakat M."/>
            <person name="Ortet P."/>
            <person name="Marechal E."/>
            <person name="Cagnac O."/>
            <person name="Amato A."/>
        </authorList>
    </citation>
    <scope>NUCLEOTIDE SEQUENCE [LARGE SCALE GENOMIC DNA]</scope>
</reference>
<name>A0A2R5GSC2_9STRA</name>
<organism evidence="2 3">
    <name type="scientific">Hondaea fermentalgiana</name>
    <dbReference type="NCBI Taxonomy" id="2315210"/>
    <lineage>
        <taxon>Eukaryota</taxon>
        <taxon>Sar</taxon>
        <taxon>Stramenopiles</taxon>
        <taxon>Bigyra</taxon>
        <taxon>Labyrinthulomycetes</taxon>
        <taxon>Thraustochytrida</taxon>
        <taxon>Thraustochytriidae</taxon>
        <taxon>Hondaea</taxon>
    </lineage>
</organism>
<dbReference type="OrthoDB" id="72752at2759"/>
<feature type="region of interest" description="Disordered" evidence="1">
    <location>
        <begin position="1"/>
        <end position="30"/>
    </location>
</feature>
<feature type="compositionally biased region" description="Basic and acidic residues" evidence="1">
    <location>
        <begin position="1"/>
        <end position="23"/>
    </location>
</feature>
<evidence type="ECO:0000256" key="1">
    <source>
        <dbReference type="SAM" id="MobiDB-lite"/>
    </source>
</evidence>
<evidence type="ECO:0000313" key="3">
    <source>
        <dbReference type="Proteomes" id="UP000241890"/>
    </source>
</evidence>
<gene>
    <name evidence="2" type="ORF">FCC1311_077672</name>
</gene>
<dbReference type="EMBL" id="BEYU01000100">
    <property type="protein sequence ID" value="GBG31543.1"/>
    <property type="molecule type" value="Genomic_DNA"/>
</dbReference>
<dbReference type="Proteomes" id="UP000241890">
    <property type="component" value="Unassembled WGS sequence"/>
</dbReference>
<comment type="caution">
    <text evidence="2">The sequence shown here is derived from an EMBL/GenBank/DDBJ whole genome shotgun (WGS) entry which is preliminary data.</text>
</comment>
<evidence type="ECO:0000313" key="2">
    <source>
        <dbReference type="EMBL" id="GBG31543.1"/>
    </source>
</evidence>
<keyword evidence="3" id="KW-1185">Reference proteome</keyword>
<sequence>MAEARSGQEDTKPAATESTKEDTAASSEGGLDMEELLVHIKGLKFQHPEYGTARIHREIQALGGVYEKLNQQKLRKIMKKHGLLSSQLEEDNRKAGVIQMYTVGDASKPHVHAKLPPEAQAQNENQGTEPEGGRWLPVELGVPGDRSGTKMHQAVIKMRRDVAKRDDPSATAAVPGAMICKVQVAIGAPEDSPMLLYDKDRRKQTFLHPDMPGFAEVRAQVLKCTAEQGPEVGAKGPKAFFYAKQTRQTGKQFLLINVQEPAPWQTW</sequence>
<protein>
    <submittedName>
        <fullName evidence="2">Uncharacterized protein</fullName>
    </submittedName>
</protein>